<evidence type="ECO:0000313" key="3">
    <source>
        <dbReference type="Proteomes" id="UP000007382"/>
    </source>
</evidence>
<evidence type="ECO:0000313" key="2">
    <source>
        <dbReference type="EMBL" id="BAM07935.1"/>
    </source>
</evidence>
<sequence>MSLKLLPKAKMTESTLLITSHHKQDAFLDLLKERFLAVHVGKTLSNLDLNIMADNTGENISSKNKTFCELTAFYWAWKNTTSDYIGFMHYRRLFSTKNFILQKALMRMKYNFHYLRSTFVEFDINLCLKNSIELSNLADIKESIKGLELFVQNDLRNYDIVLPKKFYSKYLNVEQQYRLYHNHDDLNLLMDLVKAKYPDIGVHIKDTLKKNELYTYNMFIMKRDLFNDYCEKLFDILFEMEKMIVLQNKNDYQKRIFGFLSERFFNLYIKHINKNNTLRITELETIFLKEPNI</sequence>
<feature type="domain" description="DUF4422" evidence="1">
    <location>
        <begin position="18"/>
        <end position="271"/>
    </location>
</feature>
<dbReference type="InterPro" id="IPR025536">
    <property type="entry name" value="DUF4422"/>
</dbReference>
<dbReference type="AlphaFoldDB" id="I0IRN6"/>
<name>I0IRN6_LEPFC</name>
<dbReference type="OrthoDB" id="9807549at2"/>
<gene>
    <name evidence="2" type="ordered locus">LFE_2263</name>
</gene>
<protein>
    <submittedName>
        <fullName evidence="2">Putative exo-polysaccharide biosynthesis protein</fullName>
    </submittedName>
</protein>
<accession>I0IRN6</accession>
<dbReference type="RefSeq" id="WP_014450418.1">
    <property type="nucleotide sequence ID" value="NC_017094.1"/>
</dbReference>
<dbReference type="STRING" id="1162668.LFE_2263"/>
<dbReference type="Pfam" id="PF14393">
    <property type="entry name" value="DUF4422"/>
    <property type="match status" value="1"/>
</dbReference>
<proteinExistence type="predicted"/>
<dbReference type="eggNOG" id="COG1442">
    <property type="taxonomic scope" value="Bacteria"/>
</dbReference>
<dbReference type="Proteomes" id="UP000007382">
    <property type="component" value="Chromosome"/>
</dbReference>
<organism evidence="2 3">
    <name type="scientific">Leptospirillum ferrooxidans (strain C2-3)</name>
    <dbReference type="NCBI Taxonomy" id="1162668"/>
    <lineage>
        <taxon>Bacteria</taxon>
        <taxon>Pseudomonadati</taxon>
        <taxon>Nitrospirota</taxon>
        <taxon>Nitrospiria</taxon>
        <taxon>Nitrospirales</taxon>
        <taxon>Nitrospiraceae</taxon>
        <taxon>Leptospirillum</taxon>
    </lineage>
</organism>
<reference evidence="3" key="2">
    <citation type="submission" date="2012-03" db="EMBL/GenBank/DDBJ databases">
        <title>The complete genome sequence of the pioneer microbe on fresh volcanic deposit, Leptospirillum ferrooxidans strain C2-3.</title>
        <authorList>
            <person name="Fujimura R."/>
            <person name="Sato Y."/>
            <person name="Nishizawa T."/>
            <person name="Nanba K."/>
            <person name="Oshima K."/>
            <person name="Hattori M."/>
            <person name="Kamijo T."/>
            <person name="Ohta H."/>
        </authorList>
    </citation>
    <scope>NUCLEOTIDE SEQUENCE [LARGE SCALE GENOMIC DNA]</scope>
    <source>
        <strain evidence="3">C2-3</strain>
    </source>
</reference>
<dbReference type="PATRIC" id="fig|1162668.3.peg.2683"/>
<keyword evidence="3" id="KW-1185">Reference proteome</keyword>
<dbReference type="HOGENOM" id="CLU_065769_1_0_0"/>
<dbReference type="EMBL" id="AP012342">
    <property type="protein sequence ID" value="BAM07935.1"/>
    <property type="molecule type" value="Genomic_DNA"/>
</dbReference>
<dbReference type="KEGG" id="lfc:LFE_2263"/>
<evidence type="ECO:0000259" key="1">
    <source>
        <dbReference type="Pfam" id="PF14393"/>
    </source>
</evidence>
<reference evidence="2 3" key="1">
    <citation type="journal article" date="2012" name="J. Bacteriol.">
        <title>Complete Genome Sequence of Leptospirillum ferrooxidans Strain C2-3, Isolated from a Fresh Volcanic Ash Deposit on the Island of Miyake, Japan.</title>
        <authorList>
            <person name="Fujimura R."/>
            <person name="Sato Y."/>
            <person name="Nishizawa T."/>
            <person name="Oshima K."/>
            <person name="Kim S.-W."/>
            <person name="Hattori M."/>
            <person name="Kamijo T."/>
            <person name="Ohta H."/>
        </authorList>
    </citation>
    <scope>NUCLEOTIDE SEQUENCE [LARGE SCALE GENOMIC DNA]</scope>
    <source>
        <strain evidence="2 3">C2-3</strain>
    </source>
</reference>